<dbReference type="AlphaFoldDB" id="A0A087T176"/>
<dbReference type="OrthoDB" id="341300at2759"/>
<sequence>MKFFEGENVFQYSWLQVAHVFWYRYPNPFSKHVRTEDILYRKVEEGILHTKRLLTKTVRVSYFGYNISIKNEPIIEESFIDPKKQIIKTYTWNIGTAVARIREECFYKPKEEKQTVIERKAWIASSKMYFPGIIEGYLIRRFEKNVTKTCKGLEFVLSNMFPSPLLQEKSSLIDKDKICEKARKAKDIAKSGAVPIFTAYANRG</sequence>
<reference evidence="2 3" key="1">
    <citation type="submission" date="2013-11" db="EMBL/GenBank/DDBJ databases">
        <title>Genome sequencing of Stegodyphus mimosarum.</title>
        <authorList>
            <person name="Bechsgaard J."/>
        </authorList>
    </citation>
    <scope>NUCLEOTIDE SEQUENCE [LARGE SCALE GENOMIC DNA]</scope>
</reference>
<dbReference type="GO" id="GO:0005758">
    <property type="term" value="C:mitochondrial intermembrane space"/>
    <property type="evidence" value="ECO:0007669"/>
    <property type="project" value="InterPro"/>
</dbReference>
<evidence type="ECO:0000313" key="2">
    <source>
        <dbReference type="EMBL" id="KFM58865.1"/>
    </source>
</evidence>
<dbReference type="InterPro" id="IPR037365">
    <property type="entry name" value="Slowmo/Ups"/>
</dbReference>
<accession>A0A087T176</accession>
<dbReference type="Pfam" id="PF04707">
    <property type="entry name" value="PRELI"/>
    <property type="match status" value="1"/>
</dbReference>
<dbReference type="EMBL" id="KK112922">
    <property type="protein sequence ID" value="KFM58865.1"/>
    <property type="molecule type" value="Genomic_DNA"/>
</dbReference>
<evidence type="ECO:0000259" key="1">
    <source>
        <dbReference type="PROSITE" id="PS50904"/>
    </source>
</evidence>
<name>A0A087T176_STEMI</name>
<organism evidence="2 3">
    <name type="scientific">Stegodyphus mimosarum</name>
    <name type="common">African social velvet spider</name>
    <dbReference type="NCBI Taxonomy" id="407821"/>
    <lineage>
        <taxon>Eukaryota</taxon>
        <taxon>Metazoa</taxon>
        <taxon>Ecdysozoa</taxon>
        <taxon>Arthropoda</taxon>
        <taxon>Chelicerata</taxon>
        <taxon>Arachnida</taxon>
        <taxon>Araneae</taxon>
        <taxon>Araneomorphae</taxon>
        <taxon>Entelegynae</taxon>
        <taxon>Eresoidea</taxon>
        <taxon>Eresidae</taxon>
        <taxon>Stegodyphus</taxon>
    </lineage>
</organism>
<dbReference type="OMA" id="GYEFFKC"/>
<gene>
    <name evidence="2" type="ORF">X975_05190</name>
</gene>
<protein>
    <submittedName>
        <fullName evidence="2">PRELI domain-containing protein 1, mitochondrial</fullName>
    </submittedName>
</protein>
<keyword evidence="3" id="KW-1185">Reference proteome</keyword>
<dbReference type="Proteomes" id="UP000054359">
    <property type="component" value="Unassembled WGS sequence"/>
</dbReference>
<proteinExistence type="predicted"/>
<feature type="domain" description="PRELI/MSF1" evidence="1">
    <location>
        <begin position="1"/>
        <end position="165"/>
    </location>
</feature>
<dbReference type="PANTHER" id="PTHR11158">
    <property type="entry name" value="MSF1/PX19 RELATED"/>
    <property type="match status" value="1"/>
</dbReference>
<evidence type="ECO:0000313" key="3">
    <source>
        <dbReference type="Proteomes" id="UP000054359"/>
    </source>
</evidence>
<dbReference type="InterPro" id="IPR006797">
    <property type="entry name" value="PRELI/MSF1_dom"/>
</dbReference>
<feature type="non-terminal residue" evidence="2">
    <location>
        <position position="204"/>
    </location>
</feature>
<dbReference type="PROSITE" id="PS50904">
    <property type="entry name" value="PRELI_MSF1"/>
    <property type="match status" value="1"/>
</dbReference>
<dbReference type="STRING" id="407821.A0A087T176"/>